<proteinExistence type="predicted"/>
<protein>
    <submittedName>
        <fullName evidence="2">Uncharacterized protein</fullName>
    </submittedName>
</protein>
<dbReference type="Proteomes" id="UP001497045">
    <property type="component" value="Unassembled WGS sequence"/>
</dbReference>
<name>A0ABU9IC97_9SPHN</name>
<dbReference type="EMBL" id="JBBYHV010000001">
    <property type="protein sequence ID" value="MEL1250041.1"/>
    <property type="molecule type" value="Genomic_DNA"/>
</dbReference>
<accession>A0ABU9IC97</accession>
<keyword evidence="1" id="KW-0472">Membrane</keyword>
<evidence type="ECO:0000313" key="2">
    <source>
        <dbReference type="EMBL" id="MEL1250041.1"/>
    </source>
</evidence>
<sequence length="122" mass="13260">MSDNAATITFARRVYIGAALYGFIGASTLYFTDAPDPHRLLYFAFAGIALVFQGVFLVIARDPKKYAAFIPLTIFEKLSFGVPALAFWSQGQAADDMALGGAVDLLLGVLFTITWLKMRKAA</sequence>
<keyword evidence="1" id="KW-0812">Transmembrane</keyword>
<keyword evidence="3" id="KW-1185">Reference proteome</keyword>
<dbReference type="RefSeq" id="WP_341672559.1">
    <property type="nucleotide sequence ID" value="NZ_JBBYHV010000001.1"/>
</dbReference>
<feature type="transmembrane region" description="Helical" evidence="1">
    <location>
        <begin position="66"/>
        <end position="86"/>
    </location>
</feature>
<comment type="caution">
    <text evidence="2">The sequence shown here is derived from an EMBL/GenBank/DDBJ whole genome shotgun (WGS) entry which is preliminary data.</text>
</comment>
<feature type="transmembrane region" description="Helical" evidence="1">
    <location>
        <begin position="14"/>
        <end position="34"/>
    </location>
</feature>
<evidence type="ECO:0000256" key="1">
    <source>
        <dbReference type="SAM" id="Phobius"/>
    </source>
</evidence>
<feature type="transmembrane region" description="Helical" evidence="1">
    <location>
        <begin position="98"/>
        <end position="116"/>
    </location>
</feature>
<feature type="transmembrane region" description="Helical" evidence="1">
    <location>
        <begin position="40"/>
        <end position="59"/>
    </location>
</feature>
<evidence type="ECO:0000313" key="3">
    <source>
        <dbReference type="Proteomes" id="UP001497045"/>
    </source>
</evidence>
<reference evidence="2 3" key="1">
    <citation type="submission" date="2024-04" db="EMBL/GenBank/DDBJ databases">
        <title>Aurantiacibacter sp. DGU6 16S ribosomal RNA gene Genome sequencing and assembly.</title>
        <authorList>
            <person name="Park S."/>
        </authorList>
    </citation>
    <scope>NUCLEOTIDE SEQUENCE [LARGE SCALE GENOMIC DNA]</scope>
    <source>
        <strain evidence="2 3">DGU6</strain>
    </source>
</reference>
<gene>
    <name evidence="2" type="ORF">AAEO60_05100</name>
</gene>
<organism evidence="2 3">
    <name type="scientific">Aurantiacibacter gilvus</name>
    <dbReference type="NCBI Taxonomy" id="3139141"/>
    <lineage>
        <taxon>Bacteria</taxon>
        <taxon>Pseudomonadati</taxon>
        <taxon>Pseudomonadota</taxon>
        <taxon>Alphaproteobacteria</taxon>
        <taxon>Sphingomonadales</taxon>
        <taxon>Erythrobacteraceae</taxon>
        <taxon>Aurantiacibacter</taxon>
    </lineage>
</organism>
<keyword evidence="1" id="KW-1133">Transmembrane helix</keyword>